<proteinExistence type="predicted"/>
<dbReference type="SUPFAM" id="SSF51735">
    <property type="entry name" value="NAD(P)-binding Rossmann-fold domains"/>
    <property type="match status" value="1"/>
</dbReference>
<evidence type="ECO:0000259" key="3">
    <source>
        <dbReference type="PROSITE" id="PS51201"/>
    </source>
</evidence>
<reference evidence="6" key="2">
    <citation type="submission" date="2020-02" db="EMBL/GenBank/DDBJ databases">
        <authorList>
            <person name="Littmann E."/>
            <person name="Sorbara M."/>
        </authorList>
    </citation>
    <scope>NUCLEOTIDE SEQUENCE</scope>
    <source>
        <strain evidence="6">MSK.1.17</strain>
    </source>
</reference>
<dbReference type="GeneID" id="97204075"/>
<dbReference type="PANTHER" id="PTHR43833:SF5">
    <property type="entry name" value="TRK SYSTEM POTASSIUM UPTAKE PROTEIN TRKA"/>
    <property type="match status" value="1"/>
</dbReference>
<dbReference type="AlphaFoldDB" id="A0AAX1SRK2"/>
<dbReference type="Gene3D" id="3.40.50.720">
    <property type="entry name" value="NAD(P)-binding Rossmann-like Domain"/>
    <property type="match status" value="1"/>
</dbReference>
<accession>A0AAX1SRK2</accession>
<evidence type="ECO:0000313" key="7">
    <source>
        <dbReference type="Proteomes" id="UP000669239"/>
    </source>
</evidence>
<evidence type="ECO:0000256" key="1">
    <source>
        <dbReference type="ARBA" id="ARBA00022448"/>
    </source>
</evidence>
<dbReference type="InterPro" id="IPR003148">
    <property type="entry name" value="RCK_N"/>
</dbReference>
<sequence length="222" mass="24289">MRIAVAGGKTKADYLIRMLLSKGHELVVINDDREYCTYLCQTHRIPVIHGDPCKLYVMDEAGIDGFDIMIALKPSDADNLAICQTAKRIYHIRKTVAVVGNPKSVDIFKRLGVSTAISATYMIAGYIEQMSTVESLVNSLPLDQGNIVINELMINQNSPVAGRKLCDMELGEDAIICCIVRGSKIIVPKGQTGIQANDKLLVLSTPDSQNRVIGLIMGREQA</sequence>
<dbReference type="Proteomes" id="UP001299608">
    <property type="component" value="Unassembled WGS sequence"/>
</dbReference>
<dbReference type="InterPro" id="IPR036721">
    <property type="entry name" value="RCK_C_sf"/>
</dbReference>
<name>A0AAX1SRK2_9FIRM</name>
<dbReference type="InterPro" id="IPR050721">
    <property type="entry name" value="Trk_Ktr_HKT_K-transport"/>
</dbReference>
<reference evidence="5" key="3">
    <citation type="submission" date="2022-01" db="EMBL/GenBank/DDBJ databases">
        <title>Collection of gut derived symbiotic bacterial strains cultured from healthy donors.</title>
        <authorList>
            <person name="Lin H."/>
            <person name="Kohout C."/>
            <person name="Waligurski E."/>
            <person name="Pamer E.G."/>
        </authorList>
    </citation>
    <scope>NUCLEOTIDE SEQUENCE</scope>
    <source>
        <strain evidence="5">DFI.6.55</strain>
    </source>
</reference>
<evidence type="ECO:0000259" key="4">
    <source>
        <dbReference type="PROSITE" id="PS51202"/>
    </source>
</evidence>
<dbReference type="InterPro" id="IPR006037">
    <property type="entry name" value="RCK_C"/>
</dbReference>
<dbReference type="SUPFAM" id="SSF116726">
    <property type="entry name" value="TrkA C-terminal domain-like"/>
    <property type="match status" value="1"/>
</dbReference>
<keyword evidence="2" id="KW-0406">Ion transport</keyword>
<protein>
    <submittedName>
        <fullName evidence="5">TrkA family potassium uptake protein</fullName>
    </submittedName>
</protein>
<dbReference type="Pfam" id="PF02080">
    <property type="entry name" value="TrkA_C"/>
    <property type="match status" value="1"/>
</dbReference>
<dbReference type="GO" id="GO:0006813">
    <property type="term" value="P:potassium ion transport"/>
    <property type="evidence" value="ECO:0007669"/>
    <property type="project" value="InterPro"/>
</dbReference>
<dbReference type="EMBL" id="JAKNGE010000001">
    <property type="protein sequence ID" value="MCG4743842.1"/>
    <property type="molecule type" value="Genomic_DNA"/>
</dbReference>
<evidence type="ECO:0000256" key="2">
    <source>
        <dbReference type="ARBA" id="ARBA00023065"/>
    </source>
</evidence>
<keyword evidence="1" id="KW-0813">Transport</keyword>
<dbReference type="PROSITE" id="PS51202">
    <property type="entry name" value="RCK_C"/>
    <property type="match status" value="1"/>
</dbReference>
<dbReference type="EMBL" id="JAAITT010000021">
    <property type="protein sequence ID" value="NSJ50052.1"/>
    <property type="molecule type" value="Genomic_DNA"/>
</dbReference>
<dbReference type="PANTHER" id="PTHR43833">
    <property type="entry name" value="POTASSIUM CHANNEL PROTEIN 2-RELATED-RELATED"/>
    <property type="match status" value="1"/>
</dbReference>
<feature type="domain" description="RCK N-terminal" evidence="3">
    <location>
        <begin position="1"/>
        <end position="123"/>
    </location>
</feature>
<dbReference type="RefSeq" id="WP_117556922.1">
    <property type="nucleotide sequence ID" value="NZ_BAABZL010000001.1"/>
</dbReference>
<dbReference type="PROSITE" id="PS51201">
    <property type="entry name" value="RCK_N"/>
    <property type="match status" value="1"/>
</dbReference>
<organism evidence="5 8">
    <name type="scientific">Enterocloster aldenensis</name>
    <dbReference type="NCBI Taxonomy" id="358742"/>
    <lineage>
        <taxon>Bacteria</taxon>
        <taxon>Bacillati</taxon>
        <taxon>Bacillota</taxon>
        <taxon>Clostridia</taxon>
        <taxon>Lachnospirales</taxon>
        <taxon>Lachnospiraceae</taxon>
        <taxon>Enterocloster</taxon>
    </lineage>
</organism>
<dbReference type="Pfam" id="PF02254">
    <property type="entry name" value="TrkA_N"/>
    <property type="match status" value="1"/>
</dbReference>
<keyword evidence="7" id="KW-1185">Reference proteome</keyword>
<dbReference type="Proteomes" id="UP000669239">
    <property type="component" value="Unassembled WGS sequence"/>
</dbReference>
<dbReference type="InterPro" id="IPR036291">
    <property type="entry name" value="NAD(P)-bd_dom_sf"/>
</dbReference>
<feature type="domain" description="RCK C-terminal" evidence="4">
    <location>
        <begin position="137"/>
        <end position="218"/>
    </location>
</feature>
<evidence type="ECO:0000313" key="8">
    <source>
        <dbReference type="Proteomes" id="UP001299608"/>
    </source>
</evidence>
<comment type="caution">
    <text evidence="5">The sequence shown here is derived from an EMBL/GenBank/DDBJ whole genome shotgun (WGS) entry which is preliminary data.</text>
</comment>
<dbReference type="GO" id="GO:0008324">
    <property type="term" value="F:monoatomic cation transmembrane transporter activity"/>
    <property type="evidence" value="ECO:0007669"/>
    <property type="project" value="InterPro"/>
</dbReference>
<dbReference type="Gene3D" id="3.30.70.1450">
    <property type="entry name" value="Regulator of K+ conductance, C-terminal domain"/>
    <property type="match status" value="1"/>
</dbReference>
<gene>
    <name evidence="6" type="ORF">G5B36_15280</name>
    <name evidence="5" type="ORF">L0N08_00275</name>
</gene>
<evidence type="ECO:0000313" key="5">
    <source>
        <dbReference type="EMBL" id="MCG4743842.1"/>
    </source>
</evidence>
<evidence type="ECO:0000313" key="6">
    <source>
        <dbReference type="EMBL" id="NSJ50052.1"/>
    </source>
</evidence>
<reference evidence="6 7" key="1">
    <citation type="journal article" date="2020" name="Cell Host Microbe">
        <title>Functional and Genomic Variation between Human-Derived Isolates of Lachnospiraceae Reveals Inter- and Intra-Species Diversity.</title>
        <authorList>
            <person name="Sorbara M.T."/>
            <person name="Littmann E.R."/>
            <person name="Fontana E."/>
            <person name="Moody T.U."/>
            <person name="Kohout C.E."/>
            <person name="Gjonbalaj M."/>
            <person name="Eaton V."/>
            <person name="Seok R."/>
            <person name="Leiner I.M."/>
            <person name="Pamer E.G."/>
        </authorList>
    </citation>
    <scope>NUCLEOTIDE SEQUENCE [LARGE SCALE GENOMIC DNA]</scope>
    <source>
        <strain evidence="6 7">MSK.1.17</strain>
    </source>
</reference>